<proteinExistence type="predicted"/>
<protein>
    <submittedName>
        <fullName evidence="2">Capsid protein VP1</fullName>
    </submittedName>
</protein>
<feature type="region of interest" description="Disordered" evidence="1">
    <location>
        <begin position="435"/>
        <end position="467"/>
    </location>
</feature>
<feature type="compositionally biased region" description="Low complexity" evidence="1">
    <location>
        <begin position="454"/>
        <end position="467"/>
    </location>
</feature>
<evidence type="ECO:0000313" key="2">
    <source>
        <dbReference type="EMBL" id="QFX66144.1"/>
    </source>
</evidence>
<feature type="region of interest" description="Disordered" evidence="1">
    <location>
        <begin position="259"/>
        <end position="279"/>
    </location>
</feature>
<evidence type="ECO:0000256" key="1">
    <source>
        <dbReference type="SAM" id="MobiDB-lite"/>
    </source>
</evidence>
<dbReference type="Proteomes" id="UP001162026">
    <property type="component" value="Segment"/>
</dbReference>
<keyword evidence="3" id="KW-1185">Reference proteome</keyword>
<accession>A0A5P9VKM2</accession>
<dbReference type="GeneID" id="80541467"/>
<dbReference type="RefSeq" id="YP_010802684.1">
    <property type="nucleotide sequence ID" value="NC_077037.1"/>
</dbReference>
<dbReference type="KEGG" id="vg:80541467"/>
<dbReference type="EMBL" id="MN312221">
    <property type="protein sequence ID" value="QFX66144.1"/>
    <property type="molecule type" value="Genomic_DNA"/>
</dbReference>
<sequence>MADSISLGNNYMCYWDNSPYVYGSSDFTQVNSLTSVNTGWHVLPTILWKHFLSPRQWYEMMINYEAYHVDGYTATLYNPIPLTQNLAIQATSTFTAFNNTIYTLGAQDTLYETSYHNWWADPLWKNFYVAYKEGFIKYGTTTVTQKRLLLPTYLWGTPDHDPYDTYTWSWDPNRPDYPQATSVWPHTNTGTPNIAHPTGIYWDPMTDPDSILELRPGKNSMTFNWSAHPCDENIWFNLDLLAKYLPYVPDGPWSSELQTTTTGETNRYGPAGDSIPNPNMSDPFPQTSYTTGAGQTTRPSPQYNSRYMGYSMPNLLNLPIVPVTWFWTEMNRNLIETQSTTKPQLGWPGTEFQAYKYPPTQSFVKGIPLFDENDTLIQTSTQGCIRVTLHLKVKKRRSRYFGPTWGPMSWQMTSTINGAFVLPAVRYRTGGARRGWQNPINQTPTTTAPTRWDPYTSSTYTTTSSSSRFTRPTYTTATMK</sequence>
<organism evidence="2 3">
    <name type="scientific">Macaca fascicularis chapparvovirus</name>
    <dbReference type="NCBI Taxonomy" id="2663234"/>
    <lineage>
        <taxon>Viruses</taxon>
        <taxon>Monodnaviria</taxon>
        <taxon>Shotokuvirae</taxon>
        <taxon>Cossaviricota</taxon>
        <taxon>Quintoviricetes</taxon>
        <taxon>Piccovirales</taxon>
        <taxon>Parvoviridae</taxon>
        <taxon>Hamaparvovirinae</taxon>
        <taxon>Chaphamaparvovirus</taxon>
        <taxon>Chaphamaparvovirus primate2</taxon>
    </lineage>
</organism>
<evidence type="ECO:0000313" key="3">
    <source>
        <dbReference type="Proteomes" id="UP001162026"/>
    </source>
</evidence>
<reference evidence="2 3" key="1">
    <citation type="journal article" date="2019" name="Viruses">
        <title>High diversity and novel enteric viruses in fecal viromes of healthy wild and captive thai cynomolgus macaques (macaca fascicularis).</title>
        <authorList>
            <person name="Sawaswong V."/>
            <person name="Fahsbender E."/>
            <person name="Altan E."/>
            <person name="Kemthong T."/>
            <person name="Deng X."/>
            <person name="Malaivijitnond S."/>
            <person name="Payungporn S."/>
            <person name="Delwart E."/>
        </authorList>
    </citation>
    <scope>NUCLEOTIDE SEQUENCE [LARGE SCALE GENOMIC DNA]</scope>
    <source>
        <strain evidence="2">PPT003/MFS01</strain>
    </source>
</reference>
<feature type="compositionally biased region" description="Polar residues" evidence="1">
    <location>
        <begin position="438"/>
        <end position="449"/>
    </location>
</feature>
<name>A0A5P9VKM2_9VIRU</name>